<evidence type="ECO:0000313" key="2">
    <source>
        <dbReference type="EMBL" id="HHR92406.1"/>
    </source>
</evidence>
<protein>
    <submittedName>
        <fullName evidence="2">Uncharacterized protein</fullName>
    </submittedName>
</protein>
<name>A0A7C5URT4_UNCC3</name>
<dbReference type="EMBL" id="DRVY01000083">
    <property type="protein sequence ID" value="HHR92406.1"/>
    <property type="molecule type" value="Genomic_DNA"/>
</dbReference>
<feature type="compositionally biased region" description="Basic and acidic residues" evidence="1">
    <location>
        <begin position="12"/>
        <end position="26"/>
    </location>
</feature>
<accession>A0A7C5URT4</accession>
<feature type="region of interest" description="Disordered" evidence="1">
    <location>
        <begin position="1"/>
        <end position="31"/>
    </location>
</feature>
<organism evidence="2">
    <name type="scientific">candidate division CPR3 bacterium</name>
    <dbReference type="NCBI Taxonomy" id="2268181"/>
    <lineage>
        <taxon>Bacteria</taxon>
        <taxon>Bacteria division CPR3</taxon>
    </lineage>
</organism>
<gene>
    <name evidence="2" type="ORF">ENL96_02745</name>
</gene>
<comment type="caution">
    <text evidence="2">The sequence shown here is derived from an EMBL/GenBank/DDBJ whole genome shotgun (WGS) entry which is preliminary data.</text>
</comment>
<reference evidence="2" key="1">
    <citation type="journal article" date="2020" name="mSystems">
        <title>Genome- and Community-Level Interaction Insights into Carbon Utilization and Element Cycling Functions of Hydrothermarchaeota in Hydrothermal Sediment.</title>
        <authorList>
            <person name="Zhou Z."/>
            <person name="Liu Y."/>
            <person name="Xu W."/>
            <person name="Pan J."/>
            <person name="Luo Z.H."/>
            <person name="Li M."/>
        </authorList>
    </citation>
    <scope>NUCLEOTIDE SEQUENCE [LARGE SCALE GENOMIC DNA]</scope>
    <source>
        <strain evidence="2">SpSt-1042</strain>
    </source>
</reference>
<proteinExistence type="predicted"/>
<evidence type="ECO:0000256" key="1">
    <source>
        <dbReference type="SAM" id="MobiDB-lite"/>
    </source>
</evidence>
<dbReference type="AlphaFoldDB" id="A0A7C5URT4"/>
<sequence>MPRAIRPIWVKSRAEESGGDTQRPEENSQGELPREIIAGLFGVQEDVVQGSSWTEQQKEALQRLSDLLKNIEFITLIIERVEGEIVGKKDGWVQEDPEAVNANQRYSNLLKEAITSVFGPEAPNASAEAIKVGWCIGSIKRDKSGIPHLNLVPRSSEWRGYEISISVVAKEPPSATRVCRRRDSTHLAAFGGSLLVRVVVQQAEIGGRYSHLFGFTFSLRYDKIPTPSSPRDNLEKAVKEVLITERVFTHYGKARGGQPTRSVQ</sequence>